<sequence length="34" mass="3679">TPRRRSSSWPTSGSSVTCSPSSRSSPRRSRSARA</sequence>
<evidence type="ECO:0000256" key="1">
    <source>
        <dbReference type="SAM" id="MobiDB-lite"/>
    </source>
</evidence>
<protein>
    <submittedName>
        <fullName evidence="2">Electron transfer flavoprotein, alpha subunit</fullName>
    </submittedName>
</protein>
<evidence type="ECO:0000313" key="2">
    <source>
        <dbReference type="EMBL" id="CAA9358501.1"/>
    </source>
</evidence>
<organism evidence="2">
    <name type="scientific">uncultured Frankineae bacterium</name>
    <dbReference type="NCBI Taxonomy" id="437475"/>
    <lineage>
        <taxon>Bacteria</taxon>
        <taxon>Bacillati</taxon>
        <taxon>Actinomycetota</taxon>
        <taxon>Actinomycetes</taxon>
        <taxon>Frankiales</taxon>
        <taxon>environmental samples</taxon>
    </lineage>
</organism>
<accession>A0A6J4MFV6</accession>
<reference evidence="2" key="1">
    <citation type="submission" date="2020-02" db="EMBL/GenBank/DDBJ databases">
        <authorList>
            <person name="Meier V. D."/>
        </authorList>
    </citation>
    <scope>NUCLEOTIDE SEQUENCE</scope>
    <source>
        <strain evidence="2">AVDCRST_MAG16</strain>
    </source>
</reference>
<feature type="compositionally biased region" description="Basic residues" evidence="1">
    <location>
        <begin position="25"/>
        <end position="34"/>
    </location>
</feature>
<feature type="compositionally biased region" description="Low complexity" evidence="1">
    <location>
        <begin position="7"/>
        <end position="24"/>
    </location>
</feature>
<feature type="non-terminal residue" evidence="2">
    <location>
        <position position="34"/>
    </location>
</feature>
<dbReference type="EMBL" id="CADCUE010000270">
    <property type="protein sequence ID" value="CAA9358501.1"/>
    <property type="molecule type" value="Genomic_DNA"/>
</dbReference>
<gene>
    <name evidence="2" type="ORF">AVDCRST_MAG16-2824</name>
</gene>
<feature type="non-terminal residue" evidence="2">
    <location>
        <position position="1"/>
    </location>
</feature>
<dbReference type="AlphaFoldDB" id="A0A6J4MFV6"/>
<proteinExistence type="predicted"/>
<feature type="region of interest" description="Disordered" evidence="1">
    <location>
        <begin position="1"/>
        <end position="34"/>
    </location>
</feature>
<name>A0A6J4MFV6_9ACTN</name>